<dbReference type="EMBL" id="LXHC01000024">
    <property type="protein sequence ID" value="OAU95400.1"/>
    <property type="molecule type" value="Genomic_DNA"/>
</dbReference>
<feature type="domain" description="DUF3427" evidence="2">
    <location>
        <begin position="4"/>
        <end position="137"/>
    </location>
</feature>
<protein>
    <submittedName>
        <fullName evidence="4">Uncharacterized protein</fullName>
    </submittedName>
</protein>
<evidence type="ECO:0000313" key="5">
    <source>
        <dbReference type="Proteomes" id="UP000078228"/>
    </source>
</evidence>
<organism evidence="4 5">
    <name type="scientific">Moraxella catarrhalis</name>
    <name type="common">Branhamella catarrhalis</name>
    <dbReference type="NCBI Taxonomy" id="480"/>
    <lineage>
        <taxon>Bacteria</taxon>
        <taxon>Pseudomonadati</taxon>
        <taxon>Pseudomonadota</taxon>
        <taxon>Gammaproteobacteria</taxon>
        <taxon>Moraxellales</taxon>
        <taxon>Moraxellaceae</taxon>
        <taxon>Moraxella</taxon>
    </lineage>
</organism>
<dbReference type="Proteomes" id="UP000078228">
    <property type="component" value="Unassembled WGS sequence"/>
</dbReference>
<dbReference type="Pfam" id="PF11907">
    <property type="entry name" value="DUF3427"/>
    <property type="match status" value="1"/>
</dbReference>
<dbReference type="OrthoDB" id="9802640at2"/>
<evidence type="ECO:0000256" key="1">
    <source>
        <dbReference type="SAM" id="MobiDB-lite"/>
    </source>
</evidence>
<sequence length="338" mass="38754">MKKLELGELYNREDVHKLFGGDSKFTPGAGTWGISGMLRTHQDDLSWVFYVTLGHREGEHQFDERISHKGVLTWQSQPSKHLGSREIIDLINFDADKHSIYLFLRQNKKENYRYLGRLSYLSHDPDQEKPVYFEWQLIDWDNVKNLNFVKNLSGYKSSGLKAESDNKKSGLIETPRPTAKKKTSSEAKSYFLVTPPGSIDLTIERQKQIGSLGEELVVEEEKRLLESLGRQDLAGSVEHSSKLIGDGLGYDIKSYNSDGTPKYIEVKTTTQSANADFYISTRELAAAERYKENYIIYRVYDLDEKVRAAKFYTISASELLDSSLHDMIPTEYRVRLKA</sequence>
<evidence type="ECO:0000313" key="4">
    <source>
        <dbReference type="EMBL" id="OAU95400.1"/>
    </source>
</evidence>
<reference evidence="4 5" key="1">
    <citation type="journal article" date="2016" name="Genome Biol. Evol.">
        <title>Comparative Genomic Analyses of the Moraxella catarrhalis Serosensitive and Seroresistant Lineages Demonstrate Their Independent Evolution.</title>
        <authorList>
            <person name="Earl J.P."/>
            <person name="de Vries S.P."/>
            <person name="Ahmed A."/>
            <person name="Powell E."/>
            <person name="Schultz M.P."/>
            <person name="Hermans P.W."/>
            <person name="Hill D.J."/>
            <person name="Zhou Z."/>
            <person name="Constantinidou C.I."/>
            <person name="Hu F.Z."/>
            <person name="Bootsma H.J."/>
            <person name="Ehrlich G.D."/>
        </authorList>
    </citation>
    <scope>NUCLEOTIDE SEQUENCE [LARGE SCALE GENOMIC DNA]</scope>
    <source>
        <strain evidence="4 5">Z7542</strain>
    </source>
</reference>
<dbReference type="InterPro" id="IPR021835">
    <property type="entry name" value="DUF3427"/>
</dbReference>
<dbReference type="PATRIC" id="fig|480.237.peg.731"/>
<dbReference type="AlphaFoldDB" id="A0A198UGC7"/>
<feature type="domain" description="Protein NO VEIN C-terminal" evidence="3">
    <location>
        <begin position="214"/>
        <end position="306"/>
    </location>
</feature>
<dbReference type="RefSeq" id="WP_064610770.1">
    <property type="nucleotide sequence ID" value="NZ_LXHB01000051.1"/>
</dbReference>
<keyword evidence="5" id="KW-1185">Reference proteome</keyword>
<proteinExistence type="predicted"/>
<feature type="region of interest" description="Disordered" evidence="1">
    <location>
        <begin position="159"/>
        <end position="187"/>
    </location>
</feature>
<evidence type="ECO:0000259" key="3">
    <source>
        <dbReference type="Pfam" id="PF13020"/>
    </source>
</evidence>
<name>A0A198UGC7_MORCA</name>
<comment type="caution">
    <text evidence="4">The sequence shown here is derived from an EMBL/GenBank/DDBJ whole genome shotgun (WGS) entry which is preliminary data.</text>
</comment>
<evidence type="ECO:0000259" key="2">
    <source>
        <dbReference type="Pfam" id="PF11907"/>
    </source>
</evidence>
<gene>
    <name evidence="4" type="ORF">AO384_1591</name>
</gene>
<dbReference type="Pfam" id="PF13020">
    <property type="entry name" value="NOV_C"/>
    <property type="match status" value="1"/>
</dbReference>
<dbReference type="InterPro" id="IPR024975">
    <property type="entry name" value="NOV_C"/>
</dbReference>
<accession>A0A198UGC7</accession>